<dbReference type="PANTHER" id="PTHR24260:SF136">
    <property type="entry name" value="GH08193P-RELATED"/>
    <property type="match status" value="1"/>
</dbReference>
<organism evidence="2 3">
    <name type="scientific">Sorangium cellulosum</name>
    <name type="common">Polyangium cellulosum</name>
    <dbReference type="NCBI Taxonomy" id="56"/>
    <lineage>
        <taxon>Bacteria</taxon>
        <taxon>Pseudomonadati</taxon>
        <taxon>Myxococcota</taxon>
        <taxon>Polyangia</taxon>
        <taxon>Polyangiales</taxon>
        <taxon>Polyangiaceae</taxon>
        <taxon>Sorangium</taxon>
    </lineage>
</organism>
<dbReference type="Pfam" id="PF00089">
    <property type="entry name" value="Trypsin"/>
    <property type="match status" value="1"/>
</dbReference>
<dbReference type="InterPro" id="IPR043504">
    <property type="entry name" value="Peptidase_S1_PA_chymotrypsin"/>
</dbReference>
<dbReference type="SMART" id="SM00020">
    <property type="entry name" value="Tryp_SPc"/>
    <property type="match status" value="1"/>
</dbReference>
<proteinExistence type="predicted"/>
<dbReference type="InterPro" id="IPR009003">
    <property type="entry name" value="Peptidase_S1_PA"/>
</dbReference>
<dbReference type="Gene3D" id="2.40.10.10">
    <property type="entry name" value="Trypsin-like serine proteases"/>
    <property type="match status" value="1"/>
</dbReference>
<dbReference type="InterPro" id="IPR051333">
    <property type="entry name" value="CLIP_Serine_Protease"/>
</dbReference>
<dbReference type="PROSITE" id="PS51257">
    <property type="entry name" value="PROKAR_LIPOPROTEIN"/>
    <property type="match status" value="1"/>
</dbReference>
<dbReference type="PROSITE" id="PS00134">
    <property type="entry name" value="TRYPSIN_HIS"/>
    <property type="match status" value="1"/>
</dbReference>
<dbReference type="InterPro" id="IPR001254">
    <property type="entry name" value="Trypsin_dom"/>
</dbReference>
<dbReference type="EMBL" id="JEME01002282">
    <property type="protein sequence ID" value="KYG04745.1"/>
    <property type="molecule type" value="Genomic_DNA"/>
</dbReference>
<dbReference type="AlphaFoldDB" id="A0A150TJA5"/>
<evidence type="ECO:0000313" key="3">
    <source>
        <dbReference type="Proteomes" id="UP000075502"/>
    </source>
</evidence>
<evidence type="ECO:0000259" key="1">
    <source>
        <dbReference type="PROSITE" id="PS50240"/>
    </source>
</evidence>
<protein>
    <recommendedName>
        <fullName evidence="1">Peptidase S1 domain-containing protein</fullName>
    </recommendedName>
</protein>
<dbReference type="Proteomes" id="UP000075502">
    <property type="component" value="Unassembled WGS sequence"/>
</dbReference>
<dbReference type="GO" id="GO:0004252">
    <property type="term" value="F:serine-type endopeptidase activity"/>
    <property type="evidence" value="ECO:0007669"/>
    <property type="project" value="InterPro"/>
</dbReference>
<dbReference type="InterPro" id="IPR018114">
    <property type="entry name" value="TRYPSIN_HIS"/>
</dbReference>
<dbReference type="GO" id="GO:0006508">
    <property type="term" value="P:proteolysis"/>
    <property type="evidence" value="ECO:0007669"/>
    <property type="project" value="InterPro"/>
</dbReference>
<gene>
    <name evidence="2" type="ORF">BE21_45005</name>
</gene>
<feature type="domain" description="Peptidase S1" evidence="1">
    <location>
        <begin position="35"/>
        <end position="254"/>
    </location>
</feature>
<dbReference type="PROSITE" id="PS50240">
    <property type="entry name" value="TRYPSIN_DOM"/>
    <property type="match status" value="1"/>
</dbReference>
<dbReference type="PANTHER" id="PTHR24260">
    <property type="match status" value="1"/>
</dbReference>
<dbReference type="InterPro" id="IPR001314">
    <property type="entry name" value="Peptidase_S1A"/>
</dbReference>
<dbReference type="PRINTS" id="PR00722">
    <property type="entry name" value="CHYMOTRYPSIN"/>
</dbReference>
<name>A0A150TJA5_SORCE</name>
<sequence>MRKGIVFVAAAILSACTGEVDDLPLAETDETPAGIIGGTVDEGDPAVAMLRIYSEGEDFWEICTASLIAPKVLLTAAHCVTPDKVDGGTVTAFFGTDSFGEEGFWVNVVETHIDPAYDHTNKQAGHDVAVAILQEPVAIQPLPYNRAPLTADRVGEPGRLIGFGDDHEIWGFGGLKLHVSTTVHTVTPSLVGLGDRDHHTCVGDSGGRALMDVNGVPTIVGVTSFGGVQAPSICTDGWHARVDLSRDFIDQFVNAP</sequence>
<dbReference type="SUPFAM" id="SSF50494">
    <property type="entry name" value="Trypsin-like serine proteases"/>
    <property type="match status" value="1"/>
</dbReference>
<evidence type="ECO:0000313" key="2">
    <source>
        <dbReference type="EMBL" id="KYG04745.1"/>
    </source>
</evidence>
<reference evidence="2 3" key="1">
    <citation type="submission" date="2014-02" db="EMBL/GenBank/DDBJ databases">
        <title>The small core and large imbalanced accessory genome model reveals a collaborative survival strategy of Sorangium cellulosum strains in nature.</title>
        <authorList>
            <person name="Han K."/>
            <person name="Peng R."/>
            <person name="Blom J."/>
            <person name="Li Y.-Z."/>
        </authorList>
    </citation>
    <scope>NUCLEOTIDE SEQUENCE [LARGE SCALE GENOMIC DNA]</scope>
    <source>
        <strain evidence="2 3">So0007-03</strain>
    </source>
</reference>
<accession>A0A150TJA5</accession>
<comment type="caution">
    <text evidence="2">The sequence shown here is derived from an EMBL/GenBank/DDBJ whole genome shotgun (WGS) entry which is preliminary data.</text>
</comment>